<dbReference type="InterPro" id="IPR011551">
    <property type="entry name" value="NTP_PyrPHydrolase_MazG"/>
</dbReference>
<organism evidence="2 3">
    <name type="scientific">Nocardioides conyzicola</name>
    <dbReference type="NCBI Taxonomy" id="1651781"/>
    <lineage>
        <taxon>Bacteria</taxon>
        <taxon>Bacillati</taxon>
        <taxon>Actinomycetota</taxon>
        <taxon>Actinomycetes</taxon>
        <taxon>Propionibacteriales</taxon>
        <taxon>Nocardioidaceae</taxon>
        <taxon>Nocardioides</taxon>
    </lineage>
</organism>
<dbReference type="RefSeq" id="WP_345522446.1">
    <property type="nucleotide sequence ID" value="NZ_BAABKM010000002.1"/>
</dbReference>
<feature type="domain" description="NTP pyrophosphohydrolase MazG-like" evidence="1">
    <location>
        <begin position="29"/>
        <end position="102"/>
    </location>
</feature>
<dbReference type="PANTHER" id="PTHR30522">
    <property type="entry name" value="NUCLEOSIDE TRIPHOSPHATE PYROPHOSPHOHYDROLASE"/>
    <property type="match status" value="1"/>
</dbReference>
<dbReference type="InterPro" id="IPR004518">
    <property type="entry name" value="MazG-like_dom"/>
</dbReference>
<name>A0ABP8XM08_9ACTN</name>
<protein>
    <recommendedName>
        <fullName evidence="1">NTP pyrophosphohydrolase MazG-like domain-containing protein</fullName>
    </recommendedName>
</protein>
<dbReference type="EMBL" id="BAABKM010000002">
    <property type="protein sequence ID" value="GAA4711048.1"/>
    <property type="molecule type" value="Genomic_DNA"/>
</dbReference>
<gene>
    <name evidence="2" type="ORF">GCM10023349_32530</name>
</gene>
<sequence>MSPAAGEPLLEFLEVMRRLRAECAWKAGQTHRSLARYLLEETHETLEAIDTGDAALLREELGDLLLQVYFHAVIAEETGEFTLDDVAGDIITKMRRRNPHVFADAPGGTPGEINEAWEAIKATEKQRDSVTDGIPPTLPALLYADKVLDRLARAGAEAPSPGDDLGDRLLALVAEARVSGTDPEQALRDAVRRLL</sequence>
<dbReference type="Gene3D" id="1.10.287.1080">
    <property type="entry name" value="MazG-like"/>
    <property type="match status" value="1"/>
</dbReference>
<keyword evidence="3" id="KW-1185">Reference proteome</keyword>
<accession>A0ABP8XM08</accession>
<reference evidence="3" key="1">
    <citation type="journal article" date="2019" name="Int. J. Syst. Evol. Microbiol.">
        <title>The Global Catalogue of Microorganisms (GCM) 10K type strain sequencing project: providing services to taxonomists for standard genome sequencing and annotation.</title>
        <authorList>
            <consortium name="The Broad Institute Genomics Platform"/>
            <consortium name="The Broad Institute Genome Sequencing Center for Infectious Disease"/>
            <person name="Wu L."/>
            <person name="Ma J."/>
        </authorList>
    </citation>
    <scope>NUCLEOTIDE SEQUENCE [LARGE SCALE GENOMIC DNA]</scope>
    <source>
        <strain evidence="3">JCM 18531</strain>
    </source>
</reference>
<comment type="caution">
    <text evidence="2">The sequence shown here is derived from an EMBL/GenBank/DDBJ whole genome shotgun (WGS) entry which is preliminary data.</text>
</comment>
<evidence type="ECO:0000313" key="3">
    <source>
        <dbReference type="Proteomes" id="UP001499974"/>
    </source>
</evidence>
<dbReference type="PANTHER" id="PTHR30522:SF0">
    <property type="entry name" value="NUCLEOSIDE TRIPHOSPHATE PYROPHOSPHOHYDROLASE"/>
    <property type="match status" value="1"/>
</dbReference>
<evidence type="ECO:0000259" key="1">
    <source>
        <dbReference type="Pfam" id="PF03819"/>
    </source>
</evidence>
<dbReference type="InterPro" id="IPR048015">
    <property type="entry name" value="NTP-PPase_MazG-like_N"/>
</dbReference>
<dbReference type="Proteomes" id="UP001499974">
    <property type="component" value="Unassembled WGS sequence"/>
</dbReference>
<dbReference type="Pfam" id="PF03819">
    <property type="entry name" value="MazG"/>
    <property type="match status" value="1"/>
</dbReference>
<dbReference type="SUPFAM" id="SSF101386">
    <property type="entry name" value="all-alpha NTP pyrophosphatases"/>
    <property type="match status" value="1"/>
</dbReference>
<dbReference type="CDD" id="cd11528">
    <property type="entry name" value="NTP-PPase_MazG_Nterm"/>
    <property type="match status" value="1"/>
</dbReference>
<proteinExistence type="predicted"/>
<evidence type="ECO:0000313" key="2">
    <source>
        <dbReference type="EMBL" id="GAA4711048.1"/>
    </source>
</evidence>